<keyword evidence="1" id="KW-0732">Signal</keyword>
<dbReference type="Pfam" id="PF07589">
    <property type="entry name" value="PEP-CTERM"/>
    <property type="match status" value="1"/>
</dbReference>
<dbReference type="NCBIfam" id="TIGR02595">
    <property type="entry name" value="PEP_CTERM"/>
    <property type="match status" value="1"/>
</dbReference>
<evidence type="ECO:0000256" key="1">
    <source>
        <dbReference type="SAM" id="SignalP"/>
    </source>
</evidence>
<evidence type="ECO:0000313" key="3">
    <source>
        <dbReference type="EMBL" id="WIT13658.1"/>
    </source>
</evidence>
<dbReference type="EMBL" id="CP116346">
    <property type="protein sequence ID" value="WIT13658.1"/>
    <property type="molecule type" value="Genomic_DNA"/>
</dbReference>
<dbReference type="RefSeq" id="WP_285234778.1">
    <property type="nucleotide sequence ID" value="NZ_CP116346.1"/>
</dbReference>
<protein>
    <submittedName>
        <fullName evidence="3">PEP-CTERM sorting domain-containing protein</fullName>
    </submittedName>
</protein>
<dbReference type="AlphaFoldDB" id="A0AA95SMU0"/>
<feature type="domain" description="Ice-binding protein C-terminal" evidence="2">
    <location>
        <begin position="236"/>
        <end position="258"/>
    </location>
</feature>
<feature type="chain" id="PRO_5041663813" evidence="1">
    <location>
        <begin position="22"/>
        <end position="261"/>
    </location>
</feature>
<dbReference type="Proteomes" id="UP001177769">
    <property type="component" value="Chromosome"/>
</dbReference>
<accession>A0AA95SMU0</accession>
<proteinExistence type="predicted"/>
<dbReference type="InterPro" id="IPR013424">
    <property type="entry name" value="Ice-binding_C"/>
</dbReference>
<keyword evidence="4" id="KW-1185">Reference proteome</keyword>
<organism evidence="3 4">
    <name type="scientific">Paucibacter sediminis</name>
    <dbReference type="NCBI Taxonomy" id="3019553"/>
    <lineage>
        <taxon>Bacteria</taxon>
        <taxon>Pseudomonadati</taxon>
        <taxon>Pseudomonadota</taxon>
        <taxon>Betaproteobacteria</taxon>
        <taxon>Burkholderiales</taxon>
        <taxon>Sphaerotilaceae</taxon>
        <taxon>Roseateles</taxon>
    </lineage>
</organism>
<evidence type="ECO:0000259" key="2">
    <source>
        <dbReference type="Pfam" id="PF07589"/>
    </source>
</evidence>
<feature type="signal peptide" evidence="1">
    <location>
        <begin position="1"/>
        <end position="21"/>
    </location>
</feature>
<name>A0AA95SMU0_9BURK</name>
<reference evidence="3" key="1">
    <citation type="submission" date="2023-01" db="EMBL/GenBank/DDBJ databases">
        <title>Whole genome sequence of Paucibacter sp. S2-9 isolated from pond sediment.</title>
        <authorList>
            <person name="Jung J.Y."/>
        </authorList>
    </citation>
    <scope>NUCLEOTIDE SEQUENCE</scope>
    <source>
        <strain evidence="3">S2-9</strain>
    </source>
</reference>
<dbReference type="KEGG" id="pais:PFX98_08580"/>
<evidence type="ECO:0000313" key="4">
    <source>
        <dbReference type="Proteomes" id="UP001177769"/>
    </source>
</evidence>
<sequence length="261" mass="26532">MNKLKSLCAALVLGGLTAAQAGPILIVNGMSTTSEVGTTTAVTNNLQALHLAVGNTVTVADSLPLSLAGYSQVWDVRFNTGLDAGAANEYSAFLSAGGGLFLMGENASFMSRNNSILSLISGLGGGSIGFNSCYDGFEKVYAPFDGPNAVSNVNYAASGCFTGHGTGNWITSRNDGSLGAGIAFGVGSLSGASKGALTTILDVNFMMNQYDLPNSQQLTKNLIGYVGDQVEPPNRVPEPGVLALVGLAAAAAAVARRRKAA</sequence>
<gene>
    <name evidence="3" type="ORF">PFX98_08580</name>
</gene>